<keyword evidence="15" id="KW-1185">Reference proteome</keyword>
<dbReference type="KEGG" id="jeo:JMA_23350"/>
<dbReference type="GO" id="GO:0016020">
    <property type="term" value="C:membrane"/>
    <property type="evidence" value="ECO:0007669"/>
    <property type="project" value="UniProtKB-SubCell"/>
</dbReference>
<keyword evidence="7" id="KW-0378">Hydrolase</keyword>
<keyword evidence="9 12" id="KW-1133">Transmembrane helix</keyword>
<feature type="transmembrane region" description="Helical" evidence="12">
    <location>
        <begin position="133"/>
        <end position="153"/>
    </location>
</feature>
<dbReference type="PANTHER" id="PTHR39188:SF3">
    <property type="entry name" value="STAGE IV SPORULATION PROTEIN FB"/>
    <property type="match status" value="1"/>
</dbReference>
<accession>A0A0B5ASK1</accession>
<evidence type="ECO:0000256" key="1">
    <source>
        <dbReference type="ARBA" id="ARBA00001947"/>
    </source>
</evidence>
<dbReference type="HOGENOM" id="CLU_037123_2_0_9"/>
<evidence type="ECO:0000256" key="6">
    <source>
        <dbReference type="ARBA" id="ARBA00022723"/>
    </source>
</evidence>
<name>A0A0B5ASK1_9BACL</name>
<feature type="domain" description="Peptidase M50" evidence="13">
    <location>
        <begin position="95"/>
        <end position="146"/>
    </location>
</feature>
<dbReference type="Proteomes" id="UP000031449">
    <property type="component" value="Chromosome"/>
</dbReference>
<dbReference type="InterPro" id="IPR008915">
    <property type="entry name" value="Peptidase_M50"/>
</dbReference>
<dbReference type="Pfam" id="PF02163">
    <property type="entry name" value="Peptidase_M50"/>
    <property type="match status" value="2"/>
</dbReference>
<keyword evidence="8" id="KW-0862">Zinc</keyword>
<comment type="cofactor">
    <cofactor evidence="1">
        <name>Zn(2+)</name>
        <dbReference type="ChEBI" id="CHEBI:29105"/>
    </cofactor>
</comment>
<protein>
    <recommendedName>
        <fullName evidence="13">Peptidase M50 domain-containing protein</fullName>
    </recommendedName>
</protein>
<dbReference type="PANTHER" id="PTHR39188">
    <property type="entry name" value="MEMBRANE-ASSOCIATED ZINC METALLOPROTEASE M50B"/>
    <property type="match status" value="1"/>
</dbReference>
<dbReference type="GO" id="GO:0006508">
    <property type="term" value="P:proteolysis"/>
    <property type="evidence" value="ECO:0007669"/>
    <property type="project" value="UniProtKB-KW"/>
</dbReference>
<evidence type="ECO:0000256" key="12">
    <source>
        <dbReference type="SAM" id="Phobius"/>
    </source>
</evidence>
<feature type="domain" description="Peptidase M50" evidence="13">
    <location>
        <begin position="14"/>
        <end position="83"/>
    </location>
</feature>
<evidence type="ECO:0000256" key="7">
    <source>
        <dbReference type="ARBA" id="ARBA00022801"/>
    </source>
</evidence>
<dbReference type="GO" id="GO:0046872">
    <property type="term" value="F:metal ion binding"/>
    <property type="evidence" value="ECO:0007669"/>
    <property type="project" value="UniProtKB-KW"/>
</dbReference>
<reference evidence="14 15" key="1">
    <citation type="submission" date="2014-08" db="EMBL/GenBank/DDBJ databases">
        <title>Complete genome of a marine bacteria Jeotgalibacillus malaysiensis.</title>
        <authorList>
            <person name="Yaakop A.S."/>
            <person name="Chan K.-G."/>
            <person name="Goh K.M."/>
        </authorList>
    </citation>
    <scope>NUCLEOTIDE SEQUENCE [LARGE SCALE GENOMIC DNA]</scope>
    <source>
        <strain evidence="14 15">D5</strain>
    </source>
</reference>
<evidence type="ECO:0000313" key="14">
    <source>
        <dbReference type="EMBL" id="AJD91652.1"/>
    </source>
</evidence>
<comment type="subcellular location">
    <subcellularLocation>
        <location evidence="2">Membrane</location>
        <topology evidence="2">Multi-pass membrane protein</topology>
    </subcellularLocation>
</comment>
<evidence type="ECO:0000256" key="4">
    <source>
        <dbReference type="ARBA" id="ARBA00022670"/>
    </source>
</evidence>
<dbReference type="AlphaFoldDB" id="A0A0B5ASK1"/>
<dbReference type="EMBL" id="CP009416">
    <property type="protein sequence ID" value="AJD91652.1"/>
    <property type="molecule type" value="Genomic_DNA"/>
</dbReference>
<proteinExistence type="inferred from homology"/>
<keyword evidence="4" id="KW-0645">Protease</keyword>
<gene>
    <name evidence="14" type="ORF">JMA_23350</name>
</gene>
<evidence type="ECO:0000256" key="8">
    <source>
        <dbReference type="ARBA" id="ARBA00022833"/>
    </source>
</evidence>
<dbReference type="STRING" id="1508404.JMA_23350"/>
<dbReference type="BioCyc" id="JESP1508404:G14D9-11590-MONOMER"/>
<dbReference type="GO" id="GO:0008237">
    <property type="term" value="F:metallopeptidase activity"/>
    <property type="evidence" value="ECO:0007669"/>
    <property type="project" value="UniProtKB-KW"/>
</dbReference>
<evidence type="ECO:0000256" key="2">
    <source>
        <dbReference type="ARBA" id="ARBA00004141"/>
    </source>
</evidence>
<comment type="similarity">
    <text evidence="3">Belongs to the peptidase M50B family.</text>
</comment>
<evidence type="ECO:0000313" key="15">
    <source>
        <dbReference type="Proteomes" id="UP000031449"/>
    </source>
</evidence>
<keyword evidence="10" id="KW-0482">Metalloprotease</keyword>
<evidence type="ECO:0000259" key="13">
    <source>
        <dbReference type="Pfam" id="PF02163"/>
    </source>
</evidence>
<evidence type="ECO:0000256" key="3">
    <source>
        <dbReference type="ARBA" id="ARBA00007931"/>
    </source>
</evidence>
<evidence type="ECO:0000256" key="5">
    <source>
        <dbReference type="ARBA" id="ARBA00022692"/>
    </source>
</evidence>
<organism evidence="14 15">
    <name type="scientific">Jeotgalibacillus malaysiensis</name>
    <dbReference type="NCBI Taxonomy" id="1508404"/>
    <lineage>
        <taxon>Bacteria</taxon>
        <taxon>Bacillati</taxon>
        <taxon>Bacillota</taxon>
        <taxon>Bacilli</taxon>
        <taxon>Bacillales</taxon>
        <taxon>Caryophanaceae</taxon>
        <taxon>Jeotgalibacillus</taxon>
    </lineage>
</organism>
<evidence type="ECO:0000256" key="10">
    <source>
        <dbReference type="ARBA" id="ARBA00023049"/>
    </source>
</evidence>
<keyword evidence="11 12" id="KW-0472">Membrane</keyword>
<evidence type="ECO:0000256" key="11">
    <source>
        <dbReference type="ARBA" id="ARBA00023136"/>
    </source>
</evidence>
<keyword evidence="6" id="KW-0479">Metal-binding</keyword>
<evidence type="ECO:0000256" key="9">
    <source>
        <dbReference type="ARBA" id="ARBA00022989"/>
    </source>
</evidence>
<sequence>MALASFLSGQFFSFFMLFVLVLFHEAAHAVTAICFKWKVSKLTLLPFGGQLEVNRILNKPVIEEMTVASSGPAFHILIHLMIVYNQPSFSYTDELYHLNLQLLFFNLLPVWPLDGGRIVYSIANLFFPFKKSVELTVLLSSLSLLIMLSYILGGLQIQRLLLYIFSRLYLSVLSEQASYT</sequence>
<keyword evidence="5 12" id="KW-0812">Transmembrane</keyword>